<gene>
    <name evidence="6" type="primary">ezrA</name>
    <name evidence="6" type="ORF">SGLAD_v1c08650</name>
</gene>
<evidence type="ECO:0000256" key="2">
    <source>
        <dbReference type="ARBA" id="ARBA00022692"/>
    </source>
</evidence>
<feature type="transmembrane region" description="Helical" evidence="5">
    <location>
        <begin position="15"/>
        <end position="39"/>
    </location>
</feature>
<reference evidence="6 7" key="1">
    <citation type="submission" date="2019-03" db="EMBL/GenBank/DDBJ databases">
        <title>Complete genome sequence of Spiroplasma gladiatoris TG-1 (DSM 22552).</title>
        <authorList>
            <person name="Lin Y.-C."/>
            <person name="Chou L."/>
            <person name="Kuo C.-H."/>
        </authorList>
    </citation>
    <scope>NUCLEOTIDE SEQUENCE [LARGE SCALE GENOMIC DNA]</scope>
    <source>
        <strain evidence="6 7">TG-1</strain>
    </source>
</reference>
<evidence type="ECO:0000256" key="3">
    <source>
        <dbReference type="ARBA" id="ARBA00022989"/>
    </source>
</evidence>
<evidence type="ECO:0000256" key="5">
    <source>
        <dbReference type="SAM" id="Phobius"/>
    </source>
</evidence>
<keyword evidence="3 5" id="KW-1133">Transmembrane helix</keyword>
<dbReference type="RefSeq" id="WP_166739180.1">
    <property type="nucleotide sequence ID" value="NZ_CP038013.1"/>
</dbReference>
<dbReference type="GO" id="GO:0016020">
    <property type="term" value="C:membrane"/>
    <property type="evidence" value="ECO:0007669"/>
    <property type="project" value="UniProtKB-SubCell"/>
</dbReference>
<dbReference type="GO" id="GO:0000921">
    <property type="term" value="P:septin ring assembly"/>
    <property type="evidence" value="ECO:0007669"/>
    <property type="project" value="InterPro"/>
</dbReference>
<accession>A0A4P7AHZ0</accession>
<dbReference type="AlphaFoldDB" id="A0A4P7AHZ0"/>
<dbReference type="Proteomes" id="UP000294309">
    <property type="component" value="Chromosome"/>
</dbReference>
<evidence type="ECO:0000256" key="1">
    <source>
        <dbReference type="ARBA" id="ARBA00004167"/>
    </source>
</evidence>
<sequence>MVLTWNINNMFTDPILIACTAIFFGLFLISLILTIVLIIHKNIIQTIAKTIDLYDAITKSSLKNLIRRISNIYDETKDLEKEYYVWRTKFELIYEKQVSKIMLEFVKLLEDRSTTKPLISNYKNYQKVYQNLASINNTIYDLYVEIYSKIEVEFLQRDFVTYLKEVFSAIKEEVIIVTFKDYEIDHEKLNGIVIKIEELFEDFYINMEEGWLKASWDLLGKIKASLLFVIELLEAIPETFSYIKAVIPEKLAEIKNKYVTFGTSSREKLNLNANNYLNLEYQVDQLRIKALNQIKNLQYKKVRSTLEEIEDLILNFKDSVEYEDKLKKYFREDTENIKNNFDKVWKATWAIQKELHEAKTLSKIKTIESSQFEEARSKFISTKENIELIFSRFDVSESTGKEINLMELKEELLKALSNSIEDIEHLEKSAKWIEKNTINVASLINHVIFLQSLLNQCEVKINQYRSIKELGPRFLESINYEQDKLQEFLKQRVALIKTHEEKELASLYIEEVTNEIMTIVRDLKDAIFLDYISQEIMVYLERYVGKYNGMEELIDRCEVLFKQRQLEQLINLSLNTLGGLKKIRK</sequence>
<evidence type="ECO:0000313" key="6">
    <source>
        <dbReference type="EMBL" id="QBQ08064.1"/>
    </source>
</evidence>
<protein>
    <submittedName>
        <fullName evidence="6">Septation ring formation regulator</fullName>
    </submittedName>
</protein>
<evidence type="ECO:0000256" key="4">
    <source>
        <dbReference type="ARBA" id="ARBA00023136"/>
    </source>
</evidence>
<dbReference type="GO" id="GO:0005940">
    <property type="term" value="C:septin ring"/>
    <property type="evidence" value="ECO:0007669"/>
    <property type="project" value="InterPro"/>
</dbReference>
<dbReference type="KEGG" id="sgq:SGLAD_v1c08650"/>
<name>A0A4P7AHZ0_9MOLU</name>
<dbReference type="EMBL" id="CP038013">
    <property type="protein sequence ID" value="QBQ08064.1"/>
    <property type="molecule type" value="Genomic_DNA"/>
</dbReference>
<keyword evidence="4 5" id="KW-0472">Membrane</keyword>
<evidence type="ECO:0000313" key="7">
    <source>
        <dbReference type="Proteomes" id="UP000294309"/>
    </source>
</evidence>
<proteinExistence type="predicted"/>
<keyword evidence="2 5" id="KW-0812">Transmembrane</keyword>
<dbReference type="Pfam" id="PF06160">
    <property type="entry name" value="EzrA"/>
    <property type="match status" value="1"/>
</dbReference>
<comment type="subcellular location">
    <subcellularLocation>
        <location evidence="1">Membrane</location>
        <topology evidence="1">Single-pass membrane protein</topology>
    </subcellularLocation>
</comment>
<keyword evidence="7" id="KW-1185">Reference proteome</keyword>
<dbReference type="InterPro" id="IPR010379">
    <property type="entry name" value="EzrA"/>
</dbReference>
<organism evidence="6 7">
    <name type="scientific">Spiroplasma gladiatoris</name>
    <dbReference type="NCBI Taxonomy" id="2143"/>
    <lineage>
        <taxon>Bacteria</taxon>
        <taxon>Bacillati</taxon>
        <taxon>Mycoplasmatota</taxon>
        <taxon>Mollicutes</taxon>
        <taxon>Entomoplasmatales</taxon>
        <taxon>Spiroplasmataceae</taxon>
        <taxon>Spiroplasma</taxon>
    </lineage>
</organism>